<name>A0A094ZM96_SCHHA</name>
<gene>
    <name evidence="5" type="ORF">MS3_03998</name>
</gene>
<dbReference type="AlphaFoldDB" id="A0A094ZM96"/>
<dbReference type="Gene3D" id="1.10.510.10">
    <property type="entry name" value="Transferase(Phosphotransferase) domain 1"/>
    <property type="match status" value="2"/>
</dbReference>
<feature type="compositionally biased region" description="Basic residues" evidence="3">
    <location>
        <begin position="105"/>
        <end position="117"/>
    </location>
</feature>
<evidence type="ECO:0000256" key="2">
    <source>
        <dbReference type="ARBA" id="ARBA00022840"/>
    </source>
</evidence>
<keyword evidence="5" id="KW-0808">Transferase</keyword>
<dbReference type="PROSITE" id="PS50011">
    <property type="entry name" value="PROTEIN_KINASE_DOM"/>
    <property type="match status" value="1"/>
</dbReference>
<dbReference type="SUPFAM" id="SSF56112">
    <property type="entry name" value="Protein kinase-like (PK-like)"/>
    <property type="match status" value="1"/>
</dbReference>
<organism evidence="5">
    <name type="scientific">Schistosoma haematobium</name>
    <name type="common">Blood fluke</name>
    <dbReference type="NCBI Taxonomy" id="6185"/>
    <lineage>
        <taxon>Eukaryota</taxon>
        <taxon>Metazoa</taxon>
        <taxon>Spiralia</taxon>
        <taxon>Lophotrochozoa</taxon>
        <taxon>Platyhelminthes</taxon>
        <taxon>Trematoda</taxon>
        <taxon>Digenea</taxon>
        <taxon>Strigeidida</taxon>
        <taxon>Schistosomatoidea</taxon>
        <taxon>Schistosomatidae</taxon>
        <taxon>Schistosoma</taxon>
    </lineage>
</organism>
<evidence type="ECO:0000256" key="3">
    <source>
        <dbReference type="SAM" id="MobiDB-lite"/>
    </source>
</evidence>
<keyword evidence="2" id="KW-0067">ATP-binding</keyword>
<proteinExistence type="predicted"/>
<dbReference type="GO" id="GO:0035556">
    <property type="term" value="P:intracellular signal transduction"/>
    <property type="evidence" value="ECO:0007669"/>
    <property type="project" value="TreeGrafter"/>
</dbReference>
<dbReference type="InterPro" id="IPR000719">
    <property type="entry name" value="Prot_kinase_dom"/>
</dbReference>
<keyword evidence="5" id="KW-0418">Kinase</keyword>
<dbReference type="PROSITE" id="PS00108">
    <property type="entry name" value="PROTEIN_KINASE_ST"/>
    <property type="match status" value="1"/>
</dbReference>
<dbReference type="InterPro" id="IPR011009">
    <property type="entry name" value="Kinase-like_dom_sf"/>
</dbReference>
<evidence type="ECO:0000259" key="4">
    <source>
        <dbReference type="PROSITE" id="PS50011"/>
    </source>
</evidence>
<dbReference type="SMART" id="SM00220">
    <property type="entry name" value="S_TKc"/>
    <property type="match status" value="1"/>
</dbReference>
<reference evidence="5" key="1">
    <citation type="journal article" date="2012" name="Nat. Genet.">
        <title>Whole-genome sequence of Schistosoma haematobium.</title>
        <authorList>
            <person name="Young N.D."/>
            <person name="Jex A.R."/>
            <person name="Li B."/>
            <person name="Liu S."/>
            <person name="Yang L."/>
            <person name="Xiong Z."/>
            <person name="Li Y."/>
            <person name="Cantacessi C."/>
            <person name="Hall R.S."/>
            <person name="Xu X."/>
            <person name="Chen F."/>
            <person name="Wu X."/>
            <person name="Zerlotini A."/>
            <person name="Oliveira G."/>
            <person name="Hofmann A."/>
            <person name="Zhang G."/>
            <person name="Fang X."/>
            <person name="Kang Y."/>
            <person name="Campbell B.E."/>
            <person name="Loukas A."/>
            <person name="Ranganathan S."/>
            <person name="Rollinson D."/>
            <person name="Rinaldi G."/>
            <person name="Brindley P.J."/>
            <person name="Yang H."/>
            <person name="Wang J."/>
            <person name="Wang J."/>
            <person name="Gasser R.B."/>
        </authorList>
    </citation>
    <scope>NUCLEOTIDE SEQUENCE [LARGE SCALE GENOMIC DNA]</scope>
</reference>
<feature type="domain" description="Protein kinase" evidence="4">
    <location>
        <begin position="1"/>
        <end position="248"/>
    </location>
</feature>
<dbReference type="GO" id="GO:0005737">
    <property type="term" value="C:cytoplasm"/>
    <property type="evidence" value="ECO:0007669"/>
    <property type="project" value="TreeGrafter"/>
</dbReference>
<dbReference type="STRING" id="6185.A0A094ZM96"/>
<protein>
    <submittedName>
        <fullName evidence="5">Serine/threonine-protein kinase SIK3</fullName>
    </submittedName>
</protein>
<feature type="region of interest" description="Disordered" evidence="3">
    <location>
        <begin position="98"/>
        <end position="129"/>
    </location>
</feature>
<dbReference type="PANTHER" id="PTHR24346">
    <property type="entry name" value="MAP/MICROTUBULE AFFINITY-REGULATING KINASE"/>
    <property type="match status" value="1"/>
</dbReference>
<dbReference type="EMBL" id="KL250711">
    <property type="protein sequence ID" value="KGB35735.1"/>
    <property type="molecule type" value="Genomic_DNA"/>
</dbReference>
<dbReference type="PANTHER" id="PTHR24346:SF49">
    <property type="entry name" value="NIM1 SERINE_THREONINE PROTEIN KINASE"/>
    <property type="match status" value="1"/>
</dbReference>
<evidence type="ECO:0000256" key="1">
    <source>
        <dbReference type="ARBA" id="ARBA00022741"/>
    </source>
</evidence>
<dbReference type="GO" id="GO:0050321">
    <property type="term" value="F:tau-protein kinase activity"/>
    <property type="evidence" value="ECO:0007669"/>
    <property type="project" value="TreeGrafter"/>
</dbReference>
<sequence>MEYVAGGDLNRRIVKYGKLSEPEGRIVFAQLVAAVNHLHERNIIHRDIKAENILFTYDIKHTTTTNTTETFIKTKKLKQKNHQTMNDENKPIGKIQKLLHQQHQQQRHQHHQPHQQHQHPNPLQSLHKPDNNLVDFGFSKLIKETNQQLTTFCGSPAYAAPELFESKSYRGGPVDMWALGIVLFFMLTGLLPFNGTTVGQVRRLVLNNCGLQPPDYLSPAAADLYRNLTTRQPDLRPTASQLIKYAQFARKDLTPIEIILRQRSTWTNWTIIYKSNDLFQHRLLKLPTTPHIKQNLINSSSSSGYKINKNISTSNDVIPSSNHLIHKQSIHTIPSITTNQTDHETLNQLNEINSSDQDDAELEAANYLLSNLDQITLSPYNNTKDNSIKSIKFNSNLPTIQQSSNNLQENSFQTKLIPLKFNEYSHDSFKQNNSIKKLNTNKKLHQKSSSRLCYLI</sequence>
<dbReference type="InterPro" id="IPR008271">
    <property type="entry name" value="Ser/Thr_kinase_AS"/>
</dbReference>
<dbReference type="Pfam" id="PF00069">
    <property type="entry name" value="Pkinase"/>
    <property type="match status" value="2"/>
</dbReference>
<evidence type="ECO:0000313" key="5">
    <source>
        <dbReference type="EMBL" id="KGB35735.1"/>
    </source>
</evidence>
<accession>A0A094ZM96</accession>
<dbReference type="GO" id="GO:0005524">
    <property type="term" value="F:ATP binding"/>
    <property type="evidence" value="ECO:0007669"/>
    <property type="project" value="UniProtKB-KW"/>
</dbReference>
<keyword evidence="1" id="KW-0547">Nucleotide-binding</keyword>
<dbReference type="GO" id="GO:0000226">
    <property type="term" value="P:microtubule cytoskeleton organization"/>
    <property type="evidence" value="ECO:0007669"/>
    <property type="project" value="TreeGrafter"/>
</dbReference>